<dbReference type="SUPFAM" id="SSF50939">
    <property type="entry name" value="Sialidases"/>
    <property type="match status" value="1"/>
</dbReference>
<keyword evidence="2" id="KW-1185">Reference proteome</keyword>
<proteinExistence type="predicted"/>
<dbReference type="InterPro" id="IPR018534">
    <property type="entry name" value="Tet_reg_excision_RteC"/>
</dbReference>
<dbReference type="AlphaFoldDB" id="A0A1I2K3S6"/>
<dbReference type="InterPro" id="IPR036278">
    <property type="entry name" value="Sialidase_sf"/>
</dbReference>
<reference evidence="1 2" key="1">
    <citation type="submission" date="2016-10" db="EMBL/GenBank/DDBJ databases">
        <authorList>
            <person name="de Groot N.N."/>
        </authorList>
    </citation>
    <scope>NUCLEOTIDE SEQUENCE [LARGE SCALE GENOMIC DNA]</scope>
    <source>
        <strain evidence="1 2">CGMCC 1.9156</strain>
    </source>
</reference>
<evidence type="ECO:0000313" key="1">
    <source>
        <dbReference type="EMBL" id="SFF59711.1"/>
    </source>
</evidence>
<organism evidence="1 2">
    <name type="scientific">Sunxiuqinia elliptica</name>
    <dbReference type="NCBI Taxonomy" id="655355"/>
    <lineage>
        <taxon>Bacteria</taxon>
        <taxon>Pseudomonadati</taxon>
        <taxon>Bacteroidota</taxon>
        <taxon>Bacteroidia</taxon>
        <taxon>Marinilabiliales</taxon>
        <taxon>Prolixibacteraceae</taxon>
        <taxon>Sunxiuqinia</taxon>
    </lineage>
</organism>
<dbReference type="STRING" id="655355.SAMN05216283_11076"/>
<name>A0A1I2K3S6_9BACT</name>
<accession>A0A1I2K3S6</accession>
<evidence type="ECO:0000313" key="2">
    <source>
        <dbReference type="Proteomes" id="UP000198964"/>
    </source>
</evidence>
<dbReference type="Pfam" id="PF09357">
    <property type="entry name" value="RteC"/>
    <property type="match status" value="1"/>
</dbReference>
<dbReference type="Proteomes" id="UP000198964">
    <property type="component" value="Unassembled WGS sequence"/>
</dbReference>
<dbReference type="EMBL" id="FONW01000010">
    <property type="protein sequence ID" value="SFF59711.1"/>
    <property type="molecule type" value="Genomic_DNA"/>
</dbReference>
<sequence>MLAFLDHLVHYVEIEIECTRFRRIESGKPVKLNIYKGTLLTWTGSKRALLELIYALFLTMSINNGKISIKELVGFFSHTFNISLPGYHKQKKNVYMKDMDFDSKGNPVVLYIRSNGYKPGPESTPYEWCVTFWDGKAWQTTVVTESDHNYDMGSLFIAEDNWSIVGPTEQGTQAWGVGGELAIWQSSDQGATWQKKLDVTKHSKRAHSYVRRPLNFKAPFCFFWADGHSHDFSKSELYFGNFNGTIYKLPYTMEGDFAKPERISQ</sequence>
<gene>
    <name evidence="1" type="ORF">SAMN05216283_11076</name>
</gene>
<protein>
    <submittedName>
        <fullName evidence="1">RteC protein</fullName>
    </submittedName>
</protein>